<protein>
    <submittedName>
        <fullName evidence="2">Uncharacterized protein</fullName>
    </submittedName>
</protein>
<evidence type="ECO:0000256" key="1">
    <source>
        <dbReference type="SAM" id="Phobius"/>
    </source>
</evidence>
<comment type="caution">
    <text evidence="2">The sequence shown here is derived from an EMBL/GenBank/DDBJ whole genome shotgun (WGS) entry which is preliminary data.</text>
</comment>
<evidence type="ECO:0000313" key="3">
    <source>
        <dbReference type="Proteomes" id="UP000824156"/>
    </source>
</evidence>
<keyword evidence="1" id="KW-1133">Transmembrane helix</keyword>
<sequence>EMSRKTEYVHNPCFLSANILKILGVFAENQNFFQCKSNDVVMKRAIIYFGIFSFLTTILLSCSREMEQTYPVEDTLIKSLSFTPNEYYEAELEINNESSLVEVPLGDSFTASVELSKKRSDSGDPRNHEKLDFYITPRGDTDENHWQRFDETYDTIGNKRERNIYALHPGEWDMHVVVSYHDTSENGAQTVYSNVVQLNVPYPKVDEFIQEPGIAAEMHNAWNETISQANALGVIEIAFLIYAVTESDGSLYYEIGTVEEGDRLPCKNAKVTFFWDENNYYAYQFEGDKYIVAWFHTHPPMNKGNCTGCRSYNTIR</sequence>
<accession>A0A9D1W8M6</accession>
<proteinExistence type="predicted"/>
<feature type="non-terminal residue" evidence="2">
    <location>
        <position position="1"/>
    </location>
</feature>
<dbReference type="Proteomes" id="UP000824156">
    <property type="component" value="Unassembled WGS sequence"/>
</dbReference>
<keyword evidence="1" id="KW-0472">Membrane</keyword>
<dbReference type="AlphaFoldDB" id="A0A9D1W8M6"/>
<dbReference type="EMBL" id="DXEZ01000122">
    <property type="protein sequence ID" value="HIX54238.1"/>
    <property type="molecule type" value="Genomic_DNA"/>
</dbReference>
<evidence type="ECO:0000313" key="2">
    <source>
        <dbReference type="EMBL" id="HIX54238.1"/>
    </source>
</evidence>
<organism evidence="2 3">
    <name type="scientific">Candidatus Sphingobacterium stercoripullorum</name>
    <dbReference type="NCBI Taxonomy" id="2838759"/>
    <lineage>
        <taxon>Bacteria</taxon>
        <taxon>Pseudomonadati</taxon>
        <taxon>Bacteroidota</taxon>
        <taxon>Sphingobacteriia</taxon>
        <taxon>Sphingobacteriales</taxon>
        <taxon>Sphingobacteriaceae</taxon>
        <taxon>Sphingobacterium</taxon>
    </lineage>
</organism>
<reference evidence="2" key="2">
    <citation type="submission" date="2021-04" db="EMBL/GenBank/DDBJ databases">
        <authorList>
            <person name="Gilroy R."/>
        </authorList>
    </citation>
    <scope>NUCLEOTIDE SEQUENCE</scope>
    <source>
        <strain evidence="2">1719</strain>
    </source>
</reference>
<reference evidence="2" key="1">
    <citation type="journal article" date="2021" name="PeerJ">
        <title>Extensive microbial diversity within the chicken gut microbiome revealed by metagenomics and culture.</title>
        <authorList>
            <person name="Gilroy R."/>
            <person name="Ravi A."/>
            <person name="Getino M."/>
            <person name="Pursley I."/>
            <person name="Horton D.L."/>
            <person name="Alikhan N.F."/>
            <person name="Baker D."/>
            <person name="Gharbi K."/>
            <person name="Hall N."/>
            <person name="Watson M."/>
            <person name="Adriaenssens E.M."/>
            <person name="Foster-Nyarko E."/>
            <person name="Jarju S."/>
            <person name="Secka A."/>
            <person name="Antonio M."/>
            <person name="Oren A."/>
            <person name="Chaudhuri R.R."/>
            <person name="La Ragione R."/>
            <person name="Hildebrand F."/>
            <person name="Pallen M.J."/>
        </authorList>
    </citation>
    <scope>NUCLEOTIDE SEQUENCE</scope>
    <source>
        <strain evidence="2">1719</strain>
    </source>
</reference>
<gene>
    <name evidence="2" type="ORF">H9853_04375</name>
</gene>
<feature type="transmembrane region" description="Helical" evidence="1">
    <location>
        <begin position="45"/>
        <end position="61"/>
    </location>
</feature>
<name>A0A9D1W8M6_9SPHI</name>
<keyword evidence="1" id="KW-0812">Transmembrane</keyword>